<feature type="compositionally biased region" description="Low complexity" evidence="2">
    <location>
        <begin position="176"/>
        <end position="200"/>
    </location>
</feature>
<dbReference type="SMART" id="SM00550">
    <property type="entry name" value="Zalpha"/>
    <property type="match status" value="2"/>
</dbReference>
<dbReference type="InterPro" id="IPR042371">
    <property type="entry name" value="Z_dom"/>
</dbReference>
<feature type="compositionally biased region" description="Polar residues" evidence="2">
    <location>
        <begin position="56"/>
        <end position="71"/>
    </location>
</feature>
<dbReference type="SUPFAM" id="SSF46785">
    <property type="entry name" value="Winged helix' DNA-binding domain"/>
    <property type="match status" value="2"/>
</dbReference>
<dbReference type="AlphaFoldDB" id="A0A812IZK2"/>
<name>A0A812IZK2_9DINO</name>
<feature type="non-terminal residue" evidence="4">
    <location>
        <position position="1"/>
    </location>
</feature>
<organism evidence="4 5">
    <name type="scientific">Symbiodinium natans</name>
    <dbReference type="NCBI Taxonomy" id="878477"/>
    <lineage>
        <taxon>Eukaryota</taxon>
        <taxon>Sar</taxon>
        <taxon>Alveolata</taxon>
        <taxon>Dinophyceae</taxon>
        <taxon>Suessiales</taxon>
        <taxon>Symbiodiniaceae</taxon>
        <taxon>Symbiodinium</taxon>
    </lineage>
</organism>
<feature type="compositionally biased region" description="Acidic residues" evidence="2">
    <location>
        <begin position="107"/>
        <end position="124"/>
    </location>
</feature>
<dbReference type="Pfam" id="PF04969">
    <property type="entry name" value="CS"/>
    <property type="match status" value="1"/>
</dbReference>
<dbReference type="InterPro" id="IPR007052">
    <property type="entry name" value="CS_dom"/>
</dbReference>
<evidence type="ECO:0000313" key="5">
    <source>
        <dbReference type="Proteomes" id="UP000604046"/>
    </source>
</evidence>
<dbReference type="SUPFAM" id="SSF49764">
    <property type="entry name" value="HSP20-like chaperones"/>
    <property type="match status" value="1"/>
</dbReference>
<evidence type="ECO:0000256" key="2">
    <source>
        <dbReference type="SAM" id="MobiDB-lite"/>
    </source>
</evidence>
<dbReference type="Gene3D" id="2.60.40.790">
    <property type="match status" value="1"/>
</dbReference>
<feature type="compositionally biased region" description="Basic residues" evidence="2">
    <location>
        <begin position="222"/>
        <end position="236"/>
    </location>
</feature>
<feature type="domain" description="Z-binding" evidence="3">
    <location>
        <begin position="255"/>
        <end position="321"/>
    </location>
</feature>
<dbReference type="GO" id="GO:0003726">
    <property type="term" value="F:double-stranded RNA adenosine deaminase activity"/>
    <property type="evidence" value="ECO:0007669"/>
    <property type="project" value="InterPro"/>
</dbReference>
<proteinExistence type="predicted"/>
<feature type="non-terminal residue" evidence="4">
    <location>
        <position position="553"/>
    </location>
</feature>
<dbReference type="InterPro" id="IPR036388">
    <property type="entry name" value="WH-like_DNA-bd_sf"/>
</dbReference>
<protein>
    <submittedName>
        <fullName evidence="4">NUDC protein</fullName>
    </submittedName>
</protein>
<dbReference type="InterPro" id="IPR003495">
    <property type="entry name" value="CobW/HypB/UreG_nucleotide-bd"/>
</dbReference>
<dbReference type="PANTHER" id="PTHR43603">
    <property type="entry name" value="COBW DOMAIN-CONTAINING PROTEIN DDB_G0274527"/>
    <property type="match status" value="1"/>
</dbReference>
<feature type="compositionally biased region" description="Acidic residues" evidence="2">
    <location>
        <begin position="152"/>
        <end position="163"/>
    </location>
</feature>
<feature type="region of interest" description="Disordered" evidence="2">
    <location>
        <begin position="319"/>
        <end position="339"/>
    </location>
</feature>
<dbReference type="Pfam" id="PF02295">
    <property type="entry name" value="z-alpha"/>
    <property type="match status" value="1"/>
</dbReference>
<dbReference type="PROSITE" id="PS50139">
    <property type="entry name" value="Z_BINDING"/>
    <property type="match status" value="1"/>
</dbReference>
<dbReference type="Gene3D" id="1.10.10.10">
    <property type="entry name" value="Winged helix-like DNA-binding domain superfamily/Winged helix DNA-binding domain"/>
    <property type="match status" value="2"/>
</dbReference>
<dbReference type="GO" id="GO:0003723">
    <property type="term" value="F:RNA binding"/>
    <property type="evidence" value="ECO:0007669"/>
    <property type="project" value="UniProtKB-KW"/>
</dbReference>
<evidence type="ECO:0000313" key="4">
    <source>
        <dbReference type="EMBL" id="CAE7194510.1"/>
    </source>
</evidence>
<feature type="compositionally biased region" description="Basic and acidic residues" evidence="2">
    <location>
        <begin position="320"/>
        <end position="339"/>
    </location>
</feature>
<evidence type="ECO:0000259" key="3">
    <source>
        <dbReference type="PROSITE" id="PS50139"/>
    </source>
</evidence>
<gene>
    <name evidence="4" type="primary">NUDC</name>
    <name evidence="4" type="ORF">SNAT2548_LOCUS5316</name>
</gene>
<reference evidence="4" key="1">
    <citation type="submission" date="2021-02" db="EMBL/GenBank/DDBJ databases">
        <authorList>
            <person name="Dougan E. K."/>
            <person name="Rhodes N."/>
            <person name="Thang M."/>
            <person name="Chan C."/>
        </authorList>
    </citation>
    <scope>NUCLEOTIDE SEQUENCE</scope>
</reference>
<keyword evidence="5" id="KW-1185">Reference proteome</keyword>
<feature type="compositionally biased region" description="Basic and acidic residues" evidence="2">
    <location>
        <begin position="125"/>
        <end position="144"/>
    </location>
</feature>
<accession>A0A812IZK2</accession>
<dbReference type="Pfam" id="PF02492">
    <property type="entry name" value="cobW"/>
    <property type="match status" value="1"/>
</dbReference>
<dbReference type="Gene3D" id="3.40.50.300">
    <property type="entry name" value="P-loop containing nucleotide triphosphate hydrolases"/>
    <property type="match status" value="1"/>
</dbReference>
<dbReference type="InterPro" id="IPR051927">
    <property type="entry name" value="Zn_Chap_cDPG_Synth"/>
</dbReference>
<dbReference type="PANTHER" id="PTHR43603:SF1">
    <property type="entry name" value="ZINC-REGULATED GTPASE METALLOPROTEIN ACTIVATOR 1"/>
    <property type="match status" value="1"/>
</dbReference>
<keyword evidence="1" id="KW-0694">RNA-binding</keyword>
<dbReference type="InterPro" id="IPR036390">
    <property type="entry name" value="WH_DNA-bd_sf"/>
</dbReference>
<evidence type="ECO:0000256" key="1">
    <source>
        <dbReference type="ARBA" id="ARBA00022884"/>
    </source>
</evidence>
<comment type="caution">
    <text evidence="4">The sequence shown here is derived from an EMBL/GenBank/DDBJ whole genome shotgun (WGS) entry which is preliminary data.</text>
</comment>
<dbReference type="InterPro" id="IPR008978">
    <property type="entry name" value="HSP20-like_chaperone"/>
</dbReference>
<sequence>WTCQSAACARLPRGAIFLCRNCAAPCPRCGELPGDEGWDLVSSLPSSATDSLSCFAETSRSSSDLSRQAGTQPKPKKRRRRQAPGEEALGHETQGLGGEPATTAQAPEEEEHLEPELPDTGDEVAQEHPDISEPAAERMEKEAGAPETGDLQMDEATQEDGDEVAAGPEQVSQAGSPSPSISPLSWGSSSSSSSSDSSESSSEEPRAAPKRRPRRERPAAGKAKRKATPKAKRKPAAARGVRDLTPPPPARKPKPKPTLEKDGGVLAVLERAAEPLTAIAVARQCGLEKAAEVNPTLYALLSAGSICLSRNGQQPLWHLPGRETEPAPRPEPPSVREEARHSQLGDTILRALREEASPLTAVCIAQRCGLQKAAEVNPTLYKMRGMGTVVHTEGGRSNVLQSFPRSSQNLGHVGQLLAEQVELADVVVVNKVDLASQDELSTTLQVVQALNPKAEVCQTKFGQVAVSTILPPVPAGLRVQLEGGGAGYSWTQTASEIHLRMPIPENARGKDVEWSLGKRMLKLGLRGTSPVAAGHLFGDLKNVGETVFEIEGR</sequence>
<dbReference type="EMBL" id="CAJNDS010000340">
    <property type="protein sequence ID" value="CAE7194510.1"/>
    <property type="molecule type" value="Genomic_DNA"/>
</dbReference>
<dbReference type="InterPro" id="IPR027417">
    <property type="entry name" value="P-loop_NTPase"/>
</dbReference>
<dbReference type="OrthoDB" id="272672at2759"/>
<feature type="region of interest" description="Disordered" evidence="2">
    <location>
        <begin position="54"/>
        <end position="262"/>
    </location>
</feature>
<dbReference type="Proteomes" id="UP000604046">
    <property type="component" value="Unassembled WGS sequence"/>
</dbReference>